<proteinExistence type="predicted"/>
<feature type="region of interest" description="Disordered" evidence="1">
    <location>
        <begin position="77"/>
        <end position="101"/>
    </location>
</feature>
<organism evidence="2 3">
    <name type="scientific">Mesorhizobium onobrychidis</name>
    <dbReference type="NCBI Taxonomy" id="2775404"/>
    <lineage>
        <taxon>Bacteria</taxon>
        <taxon>Pseudomonadati</taxon>
        <taxon>Pseudomonadota</taxon>
        <taxon>Alphaproteobacteria</taxon>
        <taxon>Hyphomicrobiales</taxon>
        <taxon>Phyllobacteriaceae</taxon>
        <taxon>Mesorhizobium</taxon>
    </lineage>
</organism>
<feature type="compositionally biased region" description="Basic and acidic residues" evidence="1">
    <location>
        <begin position="81"/>
        <end position="91"/>
    </location>
</feature>
<accession>A0ABY5QU46</accession>
<sequence>MFTVKHVQNAGVGQPIENLYEGDRITVHPAIGNLGSLEIRMGEDTVVAALWGGIAYVMNSHGKTVAVHHLPHRGKVSLQREQTEDFDRKTDTSGAPASIVV</sequence>
<gene>
    <name evidence="2" type="ORF">IHQ72_29575</name>
</gene>
<dbReference type="EMBL" id="CP062229">
    <property type="protein sequence ID" value="UVC14720.1"/>
    <property type="molecule type" value="Genomic_DNA"/>
</dbReference>
<evidence type="ECO:0000313" key="3">
    <source>
        <dbReference type="Proteomes" id="UP001058098"/>
    </source>
</evidence>
<dbReference type="Proteomes" id="UP001058098">
    <property type="component" value="Chromosome"/>
</dbReference>
<name>A0ABY5QU46_9HYPH</name>
<keyword evidence="3" id="KW-1185">Reference proteome</keyword>
<evidence type="ECO:0000256" key="1">
    <source>
        <dbReference type="SAM" id="MobiDB-lite"/>
    </source>
</evidence>
<protein>
    <submittedName>
        <fullName evidence="2">Uncharacterized protein</fullName>
    </submittedName>
</protein>
<reference evidence="2" key="1">
    <citation type="submission" date="2020-09" db="EMBL/GenBank/DDBJ databases">
        <title>Rhizobia associated with sainfoin plants.</title>
        <authorList>
            <person name="Asharfi S."/>
            <person name="Kuzmanovic N."/>
            <person name="Bunk B."/>
            <person name="Sproeer C."/>
            <person name="Becker M."/>
            <person name="Thuenen T."/>
        </authorList>
    </citation>
    <scope>NUCLEOTIDE SEQUENCE</scope>
    <source>
        <strain evidence="2">OM4</strain>
    </source>
</reference>
<dbReference type="RefSeq" id="WP_258119116.1">
    <property type="nucleotide sequence ID" value="NZ_CP062229.1"/>
</dbReference>
<evidence type="ECO:0000313" key="2">
    <source>
        <dbReference type="EMBL" id="UVC14720.1"/>
    </source>
</evidence>